<comment type="caution">
    <text evidence="1">The sequence shown here is derived from an EMBL/GenBank/DDBJ whole genome shotgun (WGS) entry which is preliminary data.</text>
</comment>
<organism evidence="1 2">
    <name type="scientific">Tenacibaculum larymnensis</name>
    <dbReference type="NCBI Taxonomy" id="2878201"/>
    <lineage>
        <taxon>Bacteria</taxon>
        <taxon>Pseudomonadati</taxon>
        <taxon>Bacteroidota</taxon>
        <taxon>Flavobacteriia</taxon>
        <taxon>Flavobacteriales</taxon>
        <taxon>Flavobacteriaceae</taxon>
        <taxon>Tenacibaculum</taxon>
    </lineage>
</organism>
<proteinExistence type="predicted"/>
<evidence type="ECO:0000313" key="2">
    <source>
        <dbReference type="Proteomes" id="UP001149303"/>
    </source>
</evidence>
<protein>
    <submittedName>
        <fullName evidence="1">DUF6348 family protein</fullName>
    </submittedName>
</protein>
<dbReference type="EMBL" id="JAIWJY010000015">
    <property type="protein sequence ID" value="MDE1208345.1"/>
    <property type="molecule type" value="Genomic_DNA"/>
</dbReference>
<dbReference type="RefSeq" id="WP_274641312.1">
    <property type="nucleotide sequence ID" value="NZ_JAIWJY010000015.1"/>
</dbReference>
<gene>
    <name evidence="1" type="ORF">LCI24_16225</name>
</gene>
<evidence type="ECO:0000313" key="1">
    <source>
        <dbReference type="EMBL" id="MDE1208345.1"/>
    </source>
</evidence>
<keyword evidence="2" id="KW-1185">Reference proteome</keyword>
<name>A0A9X4IQX6_9FLAO</name>
<dbReference type="InterPro" id="IPR045929">
    <property type="entry name" value="DUF6348"/>
</dbReference>
<dbReference type="Pfam" id="PF19875">
    <property type="entry name" value="DUF6348"/>
    <property type="match status" value="1"/>
</dbReference>
<dbReference type="Proteomes" id="UP001149303">
    <property type="component" value="Unassembled WGS sequence"/>
</dbReference>
<reference evidence="1" key="1">
    <citation type="submission" date="2021-09" db="EMBL/GenBank/DDBJ databases">
        <authorList>
            <person name="Smyrli M."/>
        </authorList>
    </citation>
    <scope>NUCLEOTIDE SEQUENCE</scope>
    <source>
        <strain evidence="1">LAR25</strain>
    </source>
</reference>
<accession>A0A9X4IQX6</accession>
<sequence length="240" mass="27676">MGIFDFLKPKKIEKQIDINTYLLHELKKSIEEKGNSVEFSTQYAAIIVNSEIEIATAIMPGDFHPSLLPLLVITINKEYFPNGIESSIVGLGNTAEQKVKSAIENYLSNIFLPIIDSFTDSHLEEFDFKSNSAGREILWHPKMSENSFQGKWIETDTEINLYSIVESQLKNKLSDKKLNWLKLYISRQPDGTISGECLLNNEVWEEGYFLLENYAKTWKDKGEFLGHKQFIMFRRCDAFD</sequence>
<dbReference type="AlphaFoldDB" id="A0A9X4IQX6"/>